<dbReference type="GO" id="GO:0004531">
    <property type="term" value="F:deoxyribonuclease II activity"/>
    <property type="evidence" value="ECO:0007669"/>
    <property type="project" value="InterPro"/>
</dbReference>
<organism evidence="3 4">
    <name type="scientific">Trichinella patagoniensis</name>
    <dbReference type="NCBI Taxonomy" id="990121"/>
    <lineage>
        <taxon>Eukaryota</taxon>
        <taxon>Metazoa</taxon>
        <taxon>Ecdysozoa</taxon>
        <taxon>Nematoda</taxon>
        <taxon>Enoplea</taxon>
        <taxon>Dorylaimia</taxon>
        <taxon>Trichinellida</taxon>
        <taxon>Trichinellidae</taxon>
        <taxon>Trichinella</taxon>
    </lineage>
</organism>
<evidence type="ECO:0000256" key="2">
    <source>
        <dbReference type="ARBA" id="ARBA00022801"/>
    </source>
</evidence>
<name>A0A0V0ZE99_9BILA</name>
<accession>A0A0V0ZE99</accession>
<proteinExistence type="inferred from homology"/>
<dbReference type="OrthoDB" id="10261598at2759"/>
<evidence type="ECO:0000313" key="3">
    <source>
        <dbReference type="EMBL" id="KRY10855.1"/>
    </source>
</evidence>
<dbReference type="Pfam" id="PF03265">
    <property type="entry name" value="DNase_II"/>
    <property type="match status" value="1"/>
</dbReference>
<dbReference type="EMBL" id="JYDQ01000215">
    <property type="protein sequence ID" value="KRY10855.1"/>
    <property type="molecule type" value="Genomic_DNA"/>
</dbReference>
<protein>
    <submittedName>
        <fullName evidence="3">Uncharacterized protein</fullName>
    </submittedName>
</protein>
<feature type="non-terminal residue" evidence="3">
    <location>
        <position position="205"/>
    </location>
</feature>
<keyword evidence="2" id="KW-0378">Hydrolase</keyword>
<keyword evidence="4" id="KW-1185">Reference proteome</keyword>
<dbReference type="Proteomes" id="UP000054783">
    <property type="component" value="Unassembled WGS sequence"/>
</dbReference>
<sequence length="205" mass="22973">MLADKECFIMHIGWIFVLCFSFPRYSVATSKCYNANEFTNLPIFLYRVVVYKAPAQNMGKALNAGRAPVAWQNTPDLTRANNNHAVFKPLEHVIAPNVANKFIAYNNIPPDIPKVKTKSNSKGVLMMNPQVADEAAWIVHTVPGFPKALRGYVFPPEEIQKGHFDGLENCNPLIYHNDIPDAEINSRPNLKKLVNGESRLTPPLT</sequence>
<comment type="similarity">
    <text evidence="1">Belongs to the DNase II family.</text>
</comment>
<gene>
    <name evidence="3" type="ORF">T12_14385</name>
</gene>
<evidence type="ECO:0000256" key="1">
    <source>
        <dbReference type="ARBA" id="ARBA00007527"/>
    </source>
</evidence>
<comment type="caution">
    <text evidence="3">The sequence shown here is derived from an EMBL/GenBank/DDBJ whole genome shotgun (WGS) entry which is preliminary data.</text>
</comment>
<dbReference type="InterPro" id="IPR004947">
    <property type="entry name" value="DNase_II"/>
</dbReference>
<dbReference type="AlphaFoldDB" id="A0A0V0ZE99"/>
<reference evidence="3 4" key="1">
    <citation type="submission" date="2015-01" db="EMBL/GenBank/DDBJ databases">
        <title>Evolution of Trichinella species and genotypes.</title>
        <authorList>
            <person name="Korhonen P.K."/>
            <person name="Edoardo P."/>
            <person name="Giuseppe L.R."/>
            <person name="Gasser R.B."/>
        </authorList>
    </citation>
    <scope>NUCLEOTIDE SEQUENCE [LARGE SCALE GENOMIC DNA]</scope>
    <source>
        <strain evidence="3">ISS2496</strain>
    </source>
</reference>
<evidence type="ECO:0000313" key="4">
    <source>
        <dbReference type="Proteomes" id="UP000054783"/>
    </source>
</evidence>